<keyword evidence="7" id="KW-1185">Reference proteome</keyword>
<keyword evidence="1 4" id="KW-0963">Cytoplasm</keyword>
<feature type="binding site" evidence="4">
    <location>
        <position position="107"/>
    </location>
    <ligand>
        <name>substrate</name>
    </ligand>
</feature>
<accession>A0ABS3TUI9</accession>
<dbReference type="InterPro" id="IPR028978">
    <property type="entry name" value="Chorismate_lyase_/UTRA_dom_sf"/>
</dbReference>
<feature type="region of interest" description="Disordered" evidence="5">
    <location>
        <begin position="1"/>
        <end position="24"/>
    </location>
</feature>
<feature type="binding site" evidence="4">
    <location>
        <position position="197"/>
    </location>
    <ligand>
        <name>substrate</name>
    </ligand>
</feature>
<proteinExistence type="inferred from homology"/>
<comment type="caution">
    <text evidence="6">The sequence shown here is derived from an EMBL/GenBank/DDBJ whole genome shotgun (WGS) entry which is preliminary data.</text>
</comment>
<evidence type="ECO:0000313" key="6">
    <source>
        <dbReference type="EMBL" id="MBO3277331.1"/>
    </source>
</evidence>
<evidence type="ECO:0000256" key="3">
    <source>
        <dbReference type="ARBA" id="ARBA00023239"/>
    </source>
</evidence>
<dbReference type="PANTHER" id="PTHR38683">
    <property type="entry name" value="CHORISMATE PYRUVATE-LYASE"/>
    <property type="match status" value="1"/>
</dbReference>
<gene>
    <name evidence="4" type="primary">ubiC</name>
    <name evidence="6" type="ORF">JFY56_19115</name>
</gene>
<evidence type="ECO:0000256" key="1">
    <source>
        <dbReference type="ARBA" id="ARBA00022490"/>
    </source>
</evidence>
<organism evidence="6 7">
    <name type="scientific">Pseudomonas schmalbachii</name>
    <dbReference type="NCBI Taxonomy" id="2816993"/>
    <lineage>
        <taxon>Bacteria</taxon>
        <taxon>Pseudomonadati</taxon>
        <taxon>Pseudomonadota</taxon>
        <taxon>Gammaproteobacteria</taxon>
        <taxon>Pseudomonadales</taxon>
        <taxon>Pseudomonadaceae</taxon>
        <taxon>Pseudomonas</taxon>
    </lineage>
</organism>
<evidence type="ECO:0000256" key="4">
    <source>
        <dbReference type="HAMAP-Rule" id="MF_01632"/>
    </source>
</evidence>
<dbReference type="HAMAP" id="MF_01632">
    <property type="entry name" value="UbiC"/>
    <property type="match status" value="1"/>
</dbReference>
<comment type="pathway">
    <text evidence="4">Cofactor biosynthesis; ubiquinone biosynthesis.</text>
</comment>
<dbReference type="Pfam" id="PF04345">
    <property type="entry name" value="Chor_lyase"/>
    <property type="match status" value="1"/>
</dbReference>
<comment type="caution">
    <text evidence="4">Lacks conserved residue(s) required for the propagation of feature annotation.</text>
</comment>
<dbReference type="Gene3D" id="3.40.1410.10">
    <property type="entry name" value="Chorismate lyase-like"/>
    <property type="match status" value="1"/>
</dbReference>
<keyword evidence="3 4" id="KW-0456">Lyase</keyword>
<dbReference type="EMBL" id="JAELYA010000008">
    <property type="protein sequence ID" value="MBO3277331.1"/>
    <property type="molecule type" value="Genomic_DNA"/>
</dbReference>
<evidence type="ECO:0000313" key="7">
    <source>
        <dbReference type="Proteomes" id="UP000669060"/>
    </source>
</evidence>
<dbReference type="PANTHER" id="PTHR38683:SF1">
    <property type="entry name" value="CHORISMATE PYRUVATE-LYASE"/>
    <property type="match status" value="1"/>
</dbReference>
<keyword evidence="4" id="KW-0670">Pyruvate</keyword>
<dbReference type="Proteomes" id="UP000669060">
    <property type="component" value="Unassembled WGS sequence"/>
</dbReference>
<evidence type="ECO:0000256" key="2">
    <source>
        <dbReference type="ARBA" id="ARBA00022688"/>
    </source>
</evidence>
<protein>
    <recommendedName>
        <fullName evidence="4">Probable chorismate pyruvate-lyase</fullName>
        <shortName evidence="4">CL</shortName>
        <shortName evidence="4">CPL</shortName>
        <ecNumber evidence="4">4.1.3.40</ecNumber>
    </recommendedName>
</protein>
<feature type="compositionally biased region" description="Basic residues" evidence="5">
    <location>
        <begin position="10"/>
        <end position="20"/>
    </location>
</feature>
<comment type="function">
    <text evidence="4">Removes the pyruvyl group from chorismate, with concomitant aromatization of the ring, to provide 4-hydroxybenzoate (4HB) for the ubiquinone pathway.</text>
</comment>
<comment type="subcellular location">
    <subcellularLocation>
        <location evidence="4">Cytoplasm</location>
    </subcellularLocation>
</comment>
<dbReference type="EC" id="4.1.3.40" evidence="4"/>
<comment type="catalytic activity">
    <reaction evidence="4">
        <text>chorismate = 4-hydroxybenzoate + pyruvate</text>
        <dbReference type="Rhea" id="RHEA:16505"/>
        <dbReference type="ChEBI" id="CHEBI:15361"/>
        <dbReference type="ChEBI" id="CHEBI:17879"/>
        <dbReference type="ChEBI" id="CHEBI:29748"/>
        <dbReference type="EC" id="4.1.3.40"/>
    </reaction>
</comment>
<dbReference type="InterPro" id="IPR007440">
    <property type="entry name" value="Chorismate--pyruvate_lyase"/>
</dbReference>
<dbReference type="SUPFAM" id="SSF64288">
    <property type="entry name" value="Chorismate lyase-like"/>
    <property type="match status" value="1"/>
</dbReference>
<reference evidence="6 7" key="1">
    <citation type="submission" date="2020-12" db="EMBL/GenBank/DDBJ databases">
        <title>Pseudomonas schmalbachii sp. nov. isolated from millipede gut.</title>
        <authorList>
            <person name="Shelomi M."/>
        </authorList>
    </citation>
    <scope>NUCLEOTIDE SEQUENCE [LARGE SCALE GENOMIC DNA]</scope>
    <source>
        <strain evidence="6 7">Milli4</strain>
    </source>
</reference>
<name>A0ABS3TUI9_9PSED</name>
<evidence type="ECO:0000256" key="5">
    <source>
        <dbReference type="SAM" id="MobiDB-lite"/>
    </source>
</evidence>
<keyword evidence="2 4" id="KW-0831">Ubiquinone biosynthesis</keyword>
<sequence>MQPCPSCKTGRPRGHAKLRASTRPASITVPDAALIHPPRWLTAAQLHPAPPASVLDWLFDQGSLTRRLTAQSDGTFAVEPLAEGWHRLRPDECAALGVADGSQGWVREVYLHGRGQPWVFARSVAARSALEGSGFDLSLLGSRSLGELLFSDRAFHRGAIEVCRYPAACLPPTVRSERLWGRRSCFSRGSLGVLVAEVFLPAFWQQLDAV</sequence>
<dbReference type="GO" id="GO:0016829">
    <property type="term" value="F:lyase activity"/>
    <property type="evidence" value="ECO:0007669"/>
    <property type="project" value="UniProtKB-KW"/>
</dbReference>
<feature type="binding site" evidence="4">
    <location>
        <position position="145"/>
    </location>
    <ligand>
        <name>substrate</name>
    </ligand>
</feature>
<comment type="similarity">
    <text evidence="4">Belongs to the UbiC family.</text>
</comment>